<feature type="domain" description="Gfo/Idh/MocA-like oxidoreductase N-terminal" evidence="1">
    <location>
        <begin position="8"/>
        <end position="117"/>
    </location>
</feature>
<dbReference type="Gene3D" id="3.40.50.720">
    <property type="entry name" value="NAD(P)-binding Rossmann-like Domain"/>
    <property type="match status" value="1"/>
</dbReference>
<evidence type="ECO:0000259" key="1">
    <source>
        <dbReference type="Pfam" id="PF01408"/>
    </source>
</evidence>
<evidence type="ECO:0000313" key="3">
    <source>
        <dbReference type="Proteomes" id="UP000184387"/>
    </source>
</evidence>
<dbReference type="Gene3D" id="3.30.360.10">
    <property type="entry name" value="Dihydrodipicolinate Reductase, domain 2"/>
    <property type="match status" value="1"/>
</dbReference>
<dbReference type="EMBL" id="FQZF01000007">
    <property type="protein sequence ID" value="SHJ00871.1"/>
    <property type="molecule type" value="Genomic_DNA"/>
</dbReference>
<organism evidence="2 3">
    <name type="scientific">Muricoccus roseus</name>
    <dbReference type="NCBI Taxonomy" id="198092"/>
    <lineage>
        <taxon>Bacteria</taxon>
        <taxon>Pseudomonadati</taxon>
        <taxon>Pseudomonadota</taxon>
        <taxon>Alphaproteobacteria</taxon>
        <taxon>Acetobacterales</taxon>
        <taxon>Roseomonadaceae</taxon>
        <taxon>Muricoccus</taxon>
    </lineage>
</organism>
<dbReference type="STRING" id="198092.SAMN02745194_01561"/>
<dbReference type="Pfam" id="PF01408">
    <property type="entry name" value="GFO_IDH_MocA"/>
    <property type="match status" value="1"/>
</dbReference>
<dbReference type="SUPFAM" id="SSF51735">
    <property type="entry name" value="NAD(P)-binding Rossmann-fold domains"/>
    <property type="match status" value="1"/>
</dbReference>
<dbReference type="InterPro" id="IPR000683">
    <property type="entry name" value="Gfo/Idh/MocA-like_OxRdtase_N"/>
</dbReference>
<reference evidence="2 3" key="1">
    <citation type="submission" date="2016-11" db="EMBL/GenBank/DDBJ databases">
        <authorList>
            <person name="Jaros S."/>
            <person name="Januszkiewicz K."/>
            <person name="Wedrychowicz H."/>
        </authorList>
    </citation>
    <scope>NUCLEOTIDE SEQUENCE [LARGE SCALE GENOMIC DNA]</scope>
    <source>
        <strain evidence="2 3">DSM 14916</strain>
    </source>
</reference>
<dbReference type="Proteomes" id="UP000184387">
    <property type="component" value="Unassembled WGS sequence"/>
</dbReference>
<protein>
    <submittedName>
        <fullName evidence="2">D-galactose 1-dehydrogenase</fullName>
    </submittedName>
</protein>
<keyword evidence="3" id="KW-1185">Reference proteome</keyword>
<dbReference type="InterPro" id="IPR036291">
    <property type="entry name" value="NAD(P)-bd_dom_sf"/>
</dbReference>
<dbReference type="InterPro" id="IPR050463">
    <property type="entry name" value="Gfo/Idh/MocA_oxidrdct_glycsds"/>
</dbReference>
<dbReference type="GO" id="GO:0000166">
    <property type="term" value="F:nucleotide binding"/>
    <property type="evidence" value="ECO:0007669"/>
    <property type="project" value="InterPro"/>
</dbReference>
<proteinExistence type="predicted"/>
<evidence type="ECO:0000313" key="2">
    <source>
        <dbReference type="EMBL" id="SHJ00871.1"/>
    </source>
</evidence>
<gene>
    <name evidence="2" type="ORF">SAMN02745194_01561</name>
</gene>
<sequence>MDPQDACRIAIIGLGKVARDRHVDAISRAPGARLAATADPQASLPGIPAFPSLEALLASGTGFDAVALCTPPAIRTRLAAAALAAGKHVLLEKPPGATVAEVTALTHLAHRQHRTLYATWHSRHAPAVEPARARLATRRIRAIRIDWKEDVRHWHPGQDWIWEPGGFGVFDPGINALSILTRILPRPVFVTDAELLLPANRATPIAAHLRFTDTEGLDGRAAFDWRPTGPEDWTIRIETDEGPLAIERGGRRLLEGGLLLLDQPKAEYPAIYSRFTALAGQGASEVDLAPLALVADTFLLSRRHTVEAFH</sequence>
<name>A0A1M6FT46_9PROT</name>
<dbReference type="PANTHER" id="PTHR43818">
    <property type="entry name" value="BCDNA.GH03377"/>
    <property type="match status" value="1"/>
</dbReference>
<dbReference type="OrthoDB" id="9813657at2"/>
<dbReference type="AlphaFoldDB" id="A0A1M6FT46"/>
<accession>A0A1M6FT46</accession>
<dbReference type="PANTHER" id="PTHR43818:SF7">
    <property type="entry name" value="DEHYDROGENASE"/>
    <property type="match status" value="1"/>
</dbReference>
<dbReference type="RefSeq" id="WP_073133280.1">
    <property type="nucleotide sequence ID" value="NZ_FQZF01000007.1"/>
</dbReference>